<dbReference type="EMBL" id="CALSDN010000013">
    <property type="protein sequence ID" value="CAH6723104.1"/>
    <property type="molecule type" value="Genomic_DNA"/>
</dbReference>
<accession>A0ACA9YDG5</accession>
<organism evidence="1 2">
    <name type="scientific">[Candida] jaroonii</name>
    <dbReference type="NCBI Taxonomy" id="467808"/>
    <lineage>
        <taxon>Eukaryota</taxon>
        <taxon>Fungi</taxon>
        <taxon>Dikarya</taxon>
        <taxon>Ascomycota</taxon>
        <taxon>Saccharomycotina</taxon>
        <taxon>Pichiomycetes</taxon>
        <taxon>Debaryomycetaceae</taxon>
        <taxon>Yamadazyma</taxon>
    </lineage>
</organism>
<reference evidence="1" key="1">
    <citation type="submission" date="2022-06" db="EMBL/GenBank/DDBJ databases">
        <authorList>
            <person name="Legras J.-L."/>
            <person name="Devillers H."/>
            <person name="Grondin C."/>
        </authorList>
    </citation>
    <scope>NUCLEOTIDE SEQUENCE</scope>
    <source>
        <strain evidence="1">CLIB 1444</strain>
    </source>
</reference>
<name>A0ACA9YDG5_9ASCO</name>
<evidence type="ECO:0000313" key="2">
    <source>
        <dbReference type="Proteomes" id="UP001152531"/>
    </source>
</evidence>
<proteinExistence type="predicted"/>
<sequence length="870" mass="98457">MHSDNNDDSTVVDSDLNSSSTSANGDFNHNTNGSSNGHNFDNGSVLNPANARAEYLVDEGRFNDSTTLYDEIDGINQSPSLRKYGLNASMRHLHYSDNKLALDNFINKTIDLLYELTNENKSRPIFYPTNVGTSDERVQLFKSNKSIKSVEKSKQTNESVDIDVDFKVLKLNLPSHNHNDLISGINALDKSSISILLEQKLNQQVKFLLNLKDRIDDTSSRVFVTGDLNAGKSSFCNALLRRKVLPEDQQPCTSVFCEIIDASKENNSIEEVHAIPIDSNYDIKDESTYSVHGLQKLEELVYESHKYSLLKVYLNDVRPKDQSLLCNGVIDIRLIDAPGLNIDSYQTTQVFSRQEEIDLVVFVVNSENYFTLSGKEFISSAASEKQYLFIVSNKFDNIKDKERCRTKILEQVQSLSPETYKNSNEFVHFLSSSEVGTGGDPGDGGEPDNDDENNRRDPNFDHLEASLRKFVLEKRAISKLLPAKNFLLNILNDLITLSNLNKSLYENEKKDLMEELDKKIAPKYDDMLNKSVRINDSILKSIDETCSKAYEFTKLELNDSISKMGDKQIVNYAGIQFAYDYAQETQSRNIESILSAIGLCEGHAKEVTKESVDKIITLGKQTLGDEFLNDKTFQAELMFSRKRDINARNLYTNIEFTDFFDPSIESFFMWIGVPGNVVSSSINQLSYYNPTSIITKLPLTAITLREQLPTQLTLHTLYSSTKILTAGAVVRRLYSLSNILTPKVLKSIAAPLLLTLTGVSIYYLVSDIPNALPRKQARKLKSRIHEIELVHTNSDRISKECRKVLNYPSRQVMNNFQTSIDKRVNEKEKFESKINDAKLSLSYFNGLSEKILHQIELVKNINLENVNVVD</sequence>
<dbReference type="Proteomes" id="UP001152531">
    <property type="component" value="Unassembled WGS sequence"/>
</dbReference>
<evidence type="ECO:0000313" key="1">
    <source>
        <dbReference type="EMBL" id="CAH6723104.1"/>
    </source>
</evidence>
<comment type="caution">
    <text evidence="1">The sequence shown here is derived from an EMBL/GenBank/DDBJ whole genome shotgun (WGS) entry which is preliminary data.</text>
</comment>
<keyword evidence="2" id="KW-1185">Reference proteome</keyword>
<gene>
    <name evidence="1" type="ORF">CLIB1444_13S00408</name>
</gene>
<protein>
    <submittedName>
        <fullName evidence="1">Mitofusin Fzo1p</fullName>
    </submittedName>
</protein>